<feature type="compositionally biased region" description="Acidic residues" evidence="4">
    <location>
        <begin position="13"/>
        <end position="22"/>
    </location>
</feature>
<dbReference type="Pfam" id="PF08766">
    <property type="entry name" value="DEK_C"/>
    <property type="match status" value="1"/>
</dbReference>
<dbReference type="Proteomes" id="UP001516023">
    <property type="component" value="Unassembled WGS sequence"/>
</dbReference>
<dbReference type="InterPro" id="IPR051651">
    <property type="entry name" value="DMTF1_DNA-bind_reg"/>
</dbReference>
<dbReference type="InterPro" id="IPR014876">
    <property type="entry name" value="DEK_C"/>
</dbReference>
<dbReference type="PANTHER" id="PTHR46380:SF2">
    <property type="entry name" value="CYCLIN-D-BINDING MYB-LIKE TRANSCRIPTION FACTOR 1"/>
    <property type="match status" value="1"/>
</dbReference>
<dbReference type="SUPFAM" id="SSF46689">
    <property type="entry name" value="Homeodomain-like"/>
    <property type="match status" value="1"/>
</dbReference>
<gene>
    <name evidence="8" type="ORF">HJC23_001952</name>
</gene>
<comment type="caution">
    <text evidence="8">The sequence shown here is derived from an EMBL/GenBank/DDBJ whole genome shotgun (WGS) entry which is preliminary data.</text>
</comment>
<feature type="domain" description="HTH myb-type" evidence="6">
    <location>
        <begin position="131"/>
        <end position="179"/>
    </location>
</feature>
<keyword evidence="9" id="KW-1185">Reference proteome</keyword>
<dbReference type="PROSITE" id="PS50090">
    <property type="entry name" value="MYB_LIKE"/>
    <property type="match status" value="1"/>
</dbReference>
<evidence type="ECO:0000259" key="5">
    <source>
        <dbReference type="PROSITE" id="PS50090"/>
    </source>
</evidence>
<evidence type="ECO:0000259" key="6">
    <source>
        <dbReference type="PROSITE" id="PS51294"/>
    </source>
</evidence>
<dbReference type="GO" id="GO:0005634">
    <property type="term" value="C:nucleus"/>
    <property type="evidence" value="ECO:0007669"/>
    <property type="project" value="UniProtKB-SubCell"/>
</dbReference>
<dbReference type="InterPro" id="IPR017930">
    <property type="entry name" value="Myb_dom"/>
</dbReference>
<protein>
    <recommendedName>
        <fullName evidence="10">Myb-like domain-containing protein</fullName>
    </recommendedName>
</protein>
<evidence type="ECO:0000313" key="8">
    <source>
        <dbReference type="EMBL" id="KAL3789404.1"/>
    </source>
</evidence>
<feature type="region of interest" description="Disordered" evidence="4">
    <location>
        <begin position="1"/>
        <end position="37"/>
    </location>
</feature>
<dbReference type="AlphaFoldDB" id="A0ABD3PP89"/>
<dbReference type="EMBL" id="JABMIG020000141">
    <property type="protein sequence ID" value="KAL3789404.1"/>
    <property type="molecule type" value="Genomic_DNA"/>
</dbReference>
<keyword evidence="3" id="KW-0539">Nucleus</keyword>
<dbReference type="GO" id="GO:0003677">
    <property type="term" value="F:DNA binding"/>
    <property type="evidence" value="ECO:0007669"/>
    <property type="project" value="UniProtKB-KW"/>
</dbReference>
<reference evidence="8 9" key="1">
    <citation type="journal article" date="2020" name="G3 (Bethesda)">
        <title>Improved Reference Genome for Cyclotella cryptica CCMP332, a Model for Cell Wall Morphogenesis, Salinity Adaptation, and Lipid Production in Diatoms (Bacillariophyta).</title>
        <authorList>
            <person name="Roberts W.R."/>
            <person name="Downey K.M."/>
            <person name="Ruck E.C."/>
            <person name="Traller J.C."/>
            <person name="Alverson A.J."/>
        </authorList>
    </citation>
    <scope>NUCLEOTIDE SEQUENCE [LARGE SCALE GENOMIC DNA]</scope>
    <source>
        <strain evidence="8 9">CCMP332</strain>
    </source>
</reference>
<dbReference type="InterPro" id="IPR009057">
    <property type="entry name" value="Homeodomain-like_sf"/>
</dbReference>
<name>A0ABD3PP89_9STRA</name>
<feature type="domain" description="DEK-C" evidence="7">
    <location>
        <begin position="428"/>
        <end position="482"/>
    </location>
</feature>
<evidence type="ECO:0000256" key="2">
    <source>
        <dbReference type="ARBA" id="ARBA00023125"/>
    </source>
</evidence>
<accession>A0ABD3PP89</accession>
<feature type="region of interest" description="Disordered" evidence="4">
    <location>
        <begin position="386"/>
        <end position="418"/>
    </location>
</feature>
<dbReference type="PROSITE" id="PS51998">
    <property type="entry name" value="DEK_C"/>
    <property type="match status" value="1"/>
</dbReference>
<dbReference type="CDD" id="cd00167">
    <property type="entry name" value="SANT"/>
    <property type="match status" value="1"/>
</dbReference>
<sequence>MNHNTDLDHHDDDDNDYNDYNDPEFPTTQTLTKWRKGVPDPSDDRINHWSLNGFGEPVFTGGLYSHSEIRTLETTLKDYCASKNVTPAELCSERHYKAVRGAWHEIAQCLPHRTVLSVYRRALRQFAGHARGDWSEEEVATLSRLVEVHGQRWKAIQNEMGRSAHSCRSKFYELDDEFERGKWSTNALELLLRSVRDVLRVPRDGMDVREINQWTLENHTKIPWTMVSFRVRRRRLDCYFKWRSMTKRSNRLAVAMGLEPVPMARCTLKFDAKMEYYQWKAEQDPKWREKFAQTCIMPLLRDTSDGTDTQLKRDDMLLGSIIESKASRPSEVPWNNLRYMPNGMSSRERFDHLVDTLAPEDALDLPLWELAKVVKGALAGFASAGRNLTETPSSGHAKKRKPVDRATRNDVAEPSSESNAMSAFNIPGIDRDAVCNKIKEIIASANCDELTVKGVRKILEKWLGMRLAKYQHDIKALIVEVM</sequence>
<dbReference type="PROSITE" id="PS51294">
    <property type="entry name" value="HTH_MYB"/>
    <property type="match status" value="1"/>
</dbReference>
<dbReference type="SMART" id="SM00717">
    <property type="entry name" value="SANT"/>
    <property type="match status" value="3"/>
</dbReference>
<evidence type="ECO:0000256" key="1">
    <source>
        <dbReference type="ARBA" id="ARBA00004123"/>
    </source>
</evidence>
<proteinExistence type="predicted"/>
<organism evidence="8 9">
    <name type="scientific">Cyclotella cryptica</name>
    <dbReference type="NCBI Taxonomy" id="29204"/>
    <lineage>
        <taxon>Eukaryota</taxon>
        <taxon>Sar</taxon>
        <taxon>Stramenopiles</taxon>
        <taxon>Ochrophyta</taxon>
        <taxon>Bacillariophyta</taxon>
        <taxon>Coscinodiscophyceae</taxon>
        <taxon>Thalassiosirophycidae</taxon>
        <taxon>Stephanodiscales</taxon>
        <taxon>Stephanodiscaceae</taxon>
        <taxon>Cyclotella</taxon>
    </lineage>
</organism>
<dbReference type="Pfam" id="PF00249">
    <property type="entry name" value="Myb_DNA-binding"/>
    <property type="match status" value="1"/>
</dbReference>
<evidence type="ECO:0000256" key="3">
    <source>
        <dbReference type="ARBA" id="ARBA00023242"/>
    </source>
</evidence>
<feature type="compositionally biased region" description="Basic and acidic residues" evidence="4">
    <location>
        <begin position="1"/>
        <end position="12"/>
    </location>
</feature>
<dbReference type="Gene3D" id="1.10.10.60">
    <property type="entry name" value="Homeodomain-like"/>
    <property type="match status" value="1"/>
</dbReference>
<evidence type="ECO:0000313" key="9">
    <source>
        <dbReference type="Proteomes" id="UP001516023"/>
    </source>
</evidence>
<evidence type="ECO:0000259" key="7">
    <source>
        <dbReference type="PROSITE" id="PS51998"/>
    </source>
</evidence>
<dbReference type="PANTHER" id="PTHR46380">
    <property type="entry name" value="CYCLIN-D-BINDING MYB-LIKE TRANSCRIPTION FACTOR 1"/>
    <property type="match status" value="1"/>
</dbReference>
<evidence type="ECO:0008006" key="10">
    <source>
        <dbReference type="Google" id="ProtNLM"/>
    </source>
</evidence>
<keyword evidence="2" id="KW-0238">DNA-binding</keyword>
<evidence type="ECO:0000256" key="4">
    <source>
        <dbReference type="SAM" id="MobiDB-lite"/>
    </source>
</evidence>
<comment type="subcellular location">
    <subcellularLocation>
        <location evidence="1">Nucleus</location>
    </subcellularLocation>
</comment>
<dbReference type="InterPro" id="IPR001005">
    <property type="entry name" value="SANT/Myb"/>
</dbReference>
<feature type="domain" description="Myb-like" evidence="5">
    <location>
        <begin position="131"/>
        <end position="175"/>
    </location>
</feature>